<protein>
    <submittedName>
        <fullName evidence="2">Uncharacterized protein</fullName>
    </submittedName>
</protein>
<keyword evidence="3" id="KW-1185">Reference proteome</keyword>
<sequence length="79" mass="8997">MSTDSQRPQRTGTPNPYHDLTVSFENSLVSPSEAARSLAITLDNQLLFSTHVSNLTWSCRFLHSNMRRIRPFFSQEAAQ</sequence>
<feature type="region of interest" description="Disordered" evidence="1">
    <location>
        <begin position="1"/>
        <end position="20"/>
    </location>
</feature>
<feature type="non-terminal residue" evidence="2">
    <location>
        <position position="1"/>
    </location>
</feature>
<feature type="compositionally biased region" description="Polar residues" evidence="1">
    <location>
        <begin position="1"/>
        <end position="14"/>
    </location>
</feature>
<name>A0AAD8ZJJ7_9TELE</name>
<reference evidence="2" key="1">
    <citation type="submission" date="2023-03" db="EMBL/GenBank/DDBJ databases">
        <title>Electrophorus voltai genome.</title>
        <authorList>
            <person name="Bian C."/>
        </authorList>
    </citation>
    <scope>NUCLEOTIDE SEQUENCE</scope>
    <source>
        <strain evidence="2">CB-2022</strain>
        <tissue evidence="2">Muscle</tissue>
    </source>
</reference>
<evidence type="ECO:0000256" key="1">
    <source>
        <dbReference type="SAM" id="MobiDB-lite"/>
    </source>
</evidence>
<dbReference type="EMBL" id="JAROKS010000012">
    <property type="protein sequence ID" value="KAK1798710.1"/>
    <property type="molecule type" value="Genomic_DNA"/>
</dbReference>
<accession>A0AAD8ZJJ7</accession>
<organism evidence="2 3">
    <name type="scientific">Electrophorus voltai</name>
    <dbReference type="NCBI Taxonomy" id="2609070"/>
    <lineage>
        <taxon>Eukaryota</taxon>
        <taxon>Metazoa</taxon>
        <taxon>Chordata</taxon>
        <taxon>Craniata</taxon>
        <taxon>Vertebrata</taxon>
        <taxon>Euteleostomi</taxon>
        <taxon>Actinopterygii</taxon>
        <taxon>Neopterygii</taxon>
        <taxon>Teleostei</taxon>
        <taxon>Ostariophysi</taxon>
        <taxon>Gymnotiformes</taxon>
        <taxon>Gymnotoidei</taxon>
        <taxon>Gymnotidae</taxon>
        <taxon>Electrophorus</taxon>
    </lineage>
</organism>
<evidence type="ECO:0000313" key="2">
    <source>
        <dbReference type="EMBL" id="KAK1798710.1"/>
    </source>
</evidence>
<evidence type="ECO:0000313" key="3">
    <source>
        <dbReference type="Proteomes" id="UP001239994"/>
    </source>
</evidence>
<proteinExistence type="predicted"/>
<dbReference type="Proteomes" id="UP001239994">
    <property type="component" value="Unassembled WGS sequence"/>
</dbReference>
<comment type="caution">
    <text evidence="2">The sequence shown here is derived from an EMBL/GenBank/DDBJ whole genome shotgun (WGS) entry which is preliminary data.</text>
</comment>
<gene>
    <name evidence="2" type="ORF">P4O66_006992</name>
</gene>
<dbReference type="AlphaFoldDB" id="A0AAD8ZJJ7"/>